<evidence type="ECO:0000259" key="13">
    <source>
        <dbReference type="SMART" id="SM01263"/>
    </source>
</evidence>
<dbReference type="FunFam" id="2.60.40.1730:FF:000004">
    <property type="entry name" value="Leukotriene A(4) hydrolase"/>
    <property type="match status" value="1"/>
</dbReference>
<keyword evidence="6 14" id="KW-0378">Hydrolase</keyword>
<evidence type="ECO:0000256" key="3">
    <source>
        <dbReference type="ARBA" id="ARBA00022490"/>
    </source>
</evidence>
<keyword evidence="3" id="KW-0963">Cytoplasm</keyword>
<dbReference type="InterPro" id="IPR014782">
    <property type="entry name" value="Peptidase_M1_dom"/>
</dbReference>
<feature type="binding site" evidence="10">
    <location>
        <begin position="316"/>
        <end position="321"/>
    </location>
    <ligand>
        <name>a peptide</name>
        <dbReference type="ChEBI" id="CHEBI:60466"/>
    </ligand>
</feature>
<dbReference type="PANTHER" id="PTHR45726:SF3">
    <property type="entry name" value="LEUKOTRIENE A-4 HYDROLASE"/>
    <property type="match status" value="1"/>
</dbReference>
<evidence type="ECO:0000313" key="14">
    <source>
        <dbReference type="EMBL" id="KAK0533117.1"/>
    </source>
</evidence>
<organism evidence="14 15">
    <name type="scientific">Tilletia horrida</name>
    <dbReference type="NCBI Taxonomy" id="155126"/>
    <lineage>
        <taxon>Eukaryota</taxon>
        <taxon>Fungi</taxon>
        <taxon>Dikarya</taxon>
        <taxon>Basidiomycota</taxon>
        <taxon>Ustilaginomycotina</taxon>
        <taxon>Exobasidiomycetes</taxon>
        <taxon>Tilletiales</taxon>
        <taxon>Tilletiaceae</taxon>
        <taxon>Tilletia</taxon>
    </lineage>
</organism>
<name>A0AAN6JL27_9BASI</name>
<dbReference type="Gene3D" id="3.30.2010.30">
    <property type="match status" value="1"/>
</dbReference>
<keyword evidence="4" id="KW-0645">Protease</keyword>
<comment type="caution">
    <text evidence="14">The sequence shown here is derived from an EMBL/GenBank/DDBJ whole genome shotgun (WGS) entry which is preliminary data.</text>
</comment>
<feature type="binding site" evidence="11">
    <location>
        <position position="368"/>
    </location>
    <ligand>
        <name>Zn(2+)</name>
        <dbReference type="ChEBI" id="CHEBI:29105"/>
        <note>catalytic</note>
    </ligand>
</feature>
<dbReference type="GO" id="GO:0004463">
    <property type="term" value="F:leukotriene-A4 hydrolase activity"/>
    <property type="evidence" value="ECO:0007669"/>
    <property type="project" value="UniProtKB-EC"/>
</dbReference>
<evidence type="ECO:0000256" key="8">
    <source>
        <dbReference type="ARBA" id="ARBA00023049"/>
    </source>
</evidence>
<evidence type="ECO:0000256" key="1">
    <source>
        <dbReference type="ARBA" id="ARBA00004496"/>
    </source>
</evidence>
<feature type="active site" description="Proton donor" evidence="9">
    <location>
        <position position="438"/>
    </location>
</feature>
<sequence length="670" mass="75014">MLRVSTTLFFRSSSAAAAAARFHPTSTSTRMSSTAASWKPPAPDAIPAPPQPRKYDQHSFANITQIHPEHIHLDWVVDWQRRILSGSALHTIGFDEDGVSSIVLDSSFLDLGKITVDGKEVKADVSPRKGTLGSALTIPLDAPRNKGDSVKVKIEYSTTQQSTALGWLTKEQTLSKKGPFLYSQCQAIHARSLLPCIDSPSHRCTYTATVKSDQLVLMSALKDDEAHKESTPHDPNTYHFKQPQRIPSYLIAIISAVLEFRPLGARVGVWAEPGMADRAQWEFEEDAERFLKASEETVSPYSWGRYDCIVLPQSFPYGGMENPNAVTLTPALIVGNRMQVDVLLHELMHSWSGNLTTSAAWTEFALNEGWCVYLERLVLQVVHGKEEGPAYRGFSYIIGSKALKDAREGYKNNPRFQRLVPVFEAGEDPDDAFSSIPYEAGSNLLLYLENVVGGLENFLPYVRAYFHTYHDRTITIEEWKAHFLAYFSSSPEITQAIKEKVDWEAWLHGEGIDLPVDMTPYYDDTLARAAWALADRWAAFDAHTGKGFGKHDISGFNASQLVVFLEKLHSGPDVPPAVVKKLDETYSLSDSKDGEVLLRFYEVALEVEGGEFARKAADWVKTVGRMKYVRPIYRALYKVDRELAIATFQEAKDFYHPIARSVVEKDLKLA</sequence>
<dbReference type="GO" id="GO:0008237">
    <property type="term" value="F:metallopeptidase activity"/>
    <property type="evidence" value="ECO:0007669"/>
    <property type="project" value="UniProtKB-KW"/>
</dbReference>
<reference evidence="14" key="1">
    <citation type="journal article" date="2023" name="PhytoFront">
        <title>Draft Genome Resources of Seven Strains of Tilletia horrida, Causal Agent of Kernel Smut of Rice.</title>
        <authorList>
            <person name="Khanal S."/>
            <person name="Antony Babu S."/>
            <person name="Zhou X.G."/>
        </authorList>
    </citation>
    <scope>NUCLEOTIDE SEQUENCE</scope>
    <source>
        <strain evidence="14">TX3</strain>
    </source>
</reference>
<feature type="compositionally biased region" description="Pro residues" evidence="12">
    <location>
        <begin position="40"/>
        <end position="52"/>
    </location>
</feature>
<comment type="subcellular location">
    <subcellularLocation>
        <location evidence="1">Cytoplasm</location>
    </subcellularLocation>
</comment>
<dbReference type="Pfam" id="PF17900">
    <property type="entry name" value="Peptidase_M1_N"/>
    <property type="match status" value="1"/>
</dbReference>
<evidence type="ECO:0000256" key="9">
    <source>
        <dbReference type="PIRSR" id="PIRSR634015-1"/>
    </source>
</evidence>
<feature type="domain" description="Peptidase M1 leukotriene A4 hydrolase/aminopeptidase C-terminal" evidence="13">
    <location>
        <begin position="525"/>
        <end position="667"/>
    </location>
</feature>
<dbReference type="EMBL" id="JAPDMQ010000144">
    <property type="protein sequence ID" value="KAK0533117.1"/>
    <property type="molecule type" value="Genomic_DNA"/>
</dbReference>
<dbReference type="SUPFAM" id="SSF63737">
    <property type="entry name" value="Leukotriene A4 hydrolase N-terminal domain"/>
    <property type="match status" value="1"/>
</dbReference>
<feature type="binding site" evidence="10">
    <location>
        <begin position="184"/>
        <end position="186"/>
    </location>
    <ligand>
        <name>a peptide</name>
        <dbReference type="ChEBI" id="CHEBI:60466"/>
    </ligand>
</feature>
<evidence type="ECO:0000256" key="2">
    <source>
        <dbReference type="ARBA" id="ARBA00010136"/>
    </source>
</evidence>
<dbReference type="Gene3D" id="1.10.390.10">
    <property type="entry name" value="Neutral Protease Domain 2"/>
    <property type="match status" value="1"/>
</dbReference>
<dbReference type="Gene3D" id="2.60.40.1730">
    <property type="entry name" value="tricorn interacting facor f3 domain"/>
    <property type="match status" value="1"/>
</dbReference>
<feature type="binding site" evidence="11">
    <location>
        <position position="345"/>
    </location>
    <ligand>
        <name>Zn(2+)</name>
        <dbReference type="ChEBI" id="CHEBI:29105"/>
        <note>catalytic</note>
    </ligand>
</feature>
<dbReference type="GO" id="GO:0004177">
    <property type="term" value="F:aminopeptidase activity"/>
    <property type="evidence" value="ECO:0007669"/>
    <property type="project" value="UniProtKB-KW"/>
</dbReference>
<dbReference type="InterPro" id="IPR049980">
    <property type="entry name" value="LTA4H_cat"/>
</dbReference>
<comment type="similarity">
    <text evidence="2">Belongs to the peptidase M1 family.</text>
</comment>
<dbReference type="PANTHER" id="PTHR45726">
    <property type="entry name" value="LEUKOTRIENE A-4 HYDROLASE"/>
    <property type="match status" value="1"/>
</dbReference>
<keyword evidence="7 11" id="KW-0862">Zinc</keyword>
<keyword evidence="14" id="KW-0031">Aminopeptidase</keyword>
<dbReference type="InterPro" id="IPR045357">
    <property type="entry name" value="Aminopeptidase_N-like_N"/>
</dbReference>
<protein>
    <submittedName>
        <fullName evidence="14">Leucyl aminopeptidase yscIV</fullName>
        <ecNumber evidence="14">3.3.2.6</ecNumber>
    </submittedName>
</protein>
<dbReference type="PRINTS" id="PR00756">
    <property type="entry name" value="ALADIPTASE"/>
</dbReference>
<dbReference type="InterPro" id="IPR034015">
    <property type="entry name" value="M1_LTA4H"/>
</dbReference>
<accession>A0AAN6JL27</accession>
<keyword evidence="5 11" id="KW-0479">Metal-binding</keyword>
<dbReference type="InterPro" id="IPR042097">
    <property type="entry name" value="Aminopeptidase_N-like_N_sf"/>
</dbReference>
<dbReference type="Gene3D" id="1.25.40.320">
    <property type="entry name" value="Peptidase M1, leukotriene A4 hydrolase/aminopeptidase C-terminal domain"/>
    <property type="match status" value="1"/>
</dbReference>
<evidence type="ECO:0000313" key="15">
    <source>
        <dbReference type="Proteomes" id="UP001176521"/>
    </source>
</evidence>
<gene>
    <name evidence="14" type="primary">LAP2_2</name>
    <name evidence="14" type="ORF">OC842_003079</name>
</gene>
<feature type="active site" description="Proton acceptor" evidence="9">
    <location>
        <position position="346"/>
    </location>
</feature>
<keyword evidence="8" id="KW-0482">Metalloprotease</keyword>
<dbReference type="AlphaFoldDB" id="A0AAN6JL27"/>
<keyword evidence="15" id="KW-1185">Reference proteome</keyword>
<evidence type="ECO:0000256" key="4">
    <source>
        <dbReference type="ARBA" id="ARBA00022670"/>
    </source>
</evidence>
<dbReference type="Proteomes" id="UP001176521">
    <property type="component" value="Unassembled WGS sequence"/>
</dbReference>
<dbReference type="CDD" id="cd09599">
    <property type="entry name" value="M1_LTA4H"/>
    <property type="match status" value="1"/>
</dbReference>
<evidence type="ECO:0000256" key="11">
    <source>
        <dbReference type="PIRSR" id="PIRSR634015-3"/>
    </source>
</evidence>
<evidence type="ECO:0000256" key="5">
    <source>
        <dbReference type="ARBA" id="ARBA00022723"/>
    </source>
</evidence>
<dbReference type="InterPro" id="IPR016024">
    <property type="entry name" value="ARM-type_fold"/>
</dbReference>
<feature type="compositionally biased region" description="Low complexity" evidence="12">
    <location>
        <begin position="23"/>
        <end position="37"/>
    </location>
</feature>
<feature type="region of interest" description="Disordered" evidence="12">
    <location>
        <begin position="23"/>
        <end position="56"/>
    </location>
</feature>
<comment type="cofactor">
    <cofactor evidence="11">
        <name>Zn(2+)</name>
        <dbReference type="ChEBI" id="CHEBI:29105"/>
    </cofactor>
    <text evidence="11">Binds 1 zinc ion per subunit.</text>
</comment>
<evidence type="ECO:0000256" key="6">
    <source>
        <dbReference type="ARBA" id="ARBA00022801"/>
    </source>
</evidence>
<dbReference type="SUPFAM" id="SSF48371">
    <property type="entry name" value="ARM repeat"/>
    <property type="match status" value="1"/>
</dbReference>
<dbReference type="EC" id="3.3.2.6" evidence="14"/>
<dbReference type="InterPro" id="IPR027268">
    <property type="entry name" value="Peptidase_M4/M1_CTD_sf"/>
</dbReference>
<evidence type="ECO:0000256" key="12">
    <source>
        <dbReference type="SAM" id="MobiDB-lite"/>
    </source>
</evidence>
<dbReference type="InterPro" id="IPR015211">
    <property type="entry name" value="Peptidase_M1_C"/>
</dbReference>
<dbReference type="SUPFAM" id="SSF55486">
    <property type="entry name" value="Metalloproteases ('zincins'), catalytic domain"/>
    <property type="match status" value="1"/>
</dbReference>
<dbReference type="FunFam" id="1.25.40.320:FF:000001">
    <property type="entry name" value="Leukotriene A(4) hydrolase"/>
    <property type="match status" value="1"/>
</dbReference>
<dbReference type="SMART" id="SM01263">
    <property type="entry name" value="Leuk-A4-hydro_C"/>
    <property type="match status" value="1"/>
</dbReference>
<dbReference type="FunFam" id="3.30.2010.30:FF:000001">
    <property type="entry name" value="Leukotriene A(4) hydrolase"/>
    <property type="match status" value="1"/>
</dbReference>
<proteinExistence type="inferred from homology"/>
<evidence type="ECO:0000256" key="10">
    <source>
        <dbReference type="PIRSR" id="PIRSR634015-2"/>
    </source>
</evidence>
<dbReference type="GO" id="GO:0005829">
    <property type="term" value="C:cytosol"/>
    <property type="evidence" value="ECO:0007669"/>
    <property type="project" value="TreeGrafter"/>
</dbReference>
<dbReference type="Pfam" id="PF01433">
    <property type="entry name" value="Peptidase_M1"/>
    <property type="match status" value="1"/>
</dbReference>
<evidence type="ECO:0000256" key="7">
    <source>
        <dbReference type="ARBA" id="ARBA00022833"/>
    </source>
</evidence>
<dbReference type="InterPro" id="IPR001930">
    <property type="entry name" value="Peptidase_M1"/>
</dbReference>
<dbReference type="GO" id="GO:0008270">
    <property type="term" value="F:zinc ion binding"/>
    <property type="evidence" value="ECO:0007669"/>
    <property type="project" value="InterPro"/>
</dbReference>
<dbReference type="InterPro" id="IPR038502">
    <property type="entry name" value="M1_LTA-4_hydro/amino_C_sf"/>
</dbReference>
<feature type="binding site" evidence="11">
    <location>
        <position position="349"/>
    </location>
    <ligand>
        <name>Zn(2+)</name>
        <dbReference type="ChEBI" id="CHEBI:29105"/>
        <note>catalytic</note>
    </ligand>
</feature>
<feature type="binding site" evidence="10">
    <location>
        <begin position="625"/>
        <end position="627"/>
    </location>
    <ligand>
        <name>a peptide</name>
        <dbReference type="ChEBI" id="CHEBI:60466"/>
    </ligand>
</feature>
<dbReference type="Pfam" id="PF09127">
    <property type="entry name" value="Leuk-A4-hydro_C"/>
    <property type="match status" value="1"/>
</dbReference>
<dbReference type="GO" id="GO:0006508">
    <property type="term" value="P:proteolysis"/>
    <property type="evidence" value="ECO:0007669"/>
    <property type="project" value="UniProtKB-KW"/>
</dbReference>
<dbReference type="GO" id="GO:0004301">
    <property type="term" value="F:epoxide hydrolase activity"/>
    <property type="evidence" value="ECO:0007669"/>
    <property type="project" value="TreeGrafter"/>
</dbReference>